<name>A0A7S3PHC7_9STRA</name>
<accession>A0A7S3PHC7</accession>
<sequence>MFGIESPEIPIFATLNALKIELSCDFKEKYWPDPNTPEGADVYQKRALQSQKGCPGREDDKFMFGAVGFLDGILFRMQGKPTDVVGGINLYLTPKLFYGIKAQVICDAIKRIIGYSVTGVGRSHVSTCYVASSMQSHIECMLKETSYWIGCDDAYSCTEVHLTPYSSWKDDARNSSFNFHLSSLRMKIENTFGILCARFPRLKNSPANVETEVEAETEPLANIVTSIFGDNGNLHTNVEIDRDGALDPIPQTVRLPQGNG</sequence>
<dbReference type="InterPro" id="IPR027806">
    <property type="entry name" value="HARBI1_dom"/>
</dbReference>
<proteinExistence type="predicted"/>
<comment type="cofactor">
    <cofactor evidence="1">
        <name>a divalent metal cation</name>
        <dbReference type="ChEBI" id="CHEBI:60240"/>
    </cofactor>
</comment>
<reference evidence="4" key="1">
    <citation type="submission" date="2021-01" db="EMBL/GenBank/DDBJ databases">
        <authorList>
            <person name="Corre E."/>
            <person name="Pelletier E."/>
            <person name="Niang G."/>
            <person name="Scheremetjew M."/>
            <person name="Finn R."/>
            <person name="Kale V."/>
            <person name="Holt S."/>
            <person name="Cochrane G."/>
            <person name="Meng A."/>
            <person name="Brown T."/>
            <person name="Cohen L."/>
        </authorList>
    </citation>
    <scope>NUCLEOTIDE SEQUENCE</scope>
    <source>
        <strain evidence="4">GSBS06</strain>
    </source>
</reference>
<dbReference type="AlphaFoldDB" id="A0A7S3PHC7"/>
<evidence type="ECO:0000313" key="4">
    <source>
        <dbReference type="EMBL" id="CAE0436464.1"/>
    </source>
</evidence>
<dbReference type="EMBL" id="HBIN01009047">
    <property type="protein sequence ID" value="CAE0436464.1"/>
    <property type="molecule type" value="Transcribed_RNA"/>
</dbReference>
<feature type="domain" description="DDE Tnp4" evidence="3">
    <location>
        <begin position="70"/>
        <end position="210"/>
    </location>
</feature>
<dbReference type="GO" id="GO:0046872">
    <property type="term" value="F:metal ion binding"/>
    <property type="evidence" value="ECO:0007669"/>
    <property type="project" value="UniProtKB-KW"/>
</dbReference>
<evidence type="ECO:0000259" key="3">
    <source>
        <dbReference type="Pfam" id="PF13359"/>
    </source>
</evidence>
<organism evidence="4">
    <name type="scientific">Aplanochytrium stocchinoi</name>
    <dbReference type="NCBI Taxonomy" id="215587"/>
    <lineage>
        <taxon>Eukaryota</taxon>
        <taxon>Sar</taxon>
        <taxon>Stramenopiles</taxon>
        <taxon>Bigyra</taxon>
        <taxon>Labyrinthulomycetes</taxon>
        <taxon>Thraustochytrida</taxon>
        <taxon>Thraustochytriidae</taxon>
        <taxon>Aplanochytrium</taxon>
    </lineage>
</organism>
<dbReference type="Pfam" id="PF13359">
    <property type="entry name" value="DDE_Tnp_4"/>
    <property type="match status" value="1"/>
</dbReference>
<evidence type="ECO:0000256" key="1">
    <source>
        <dbReference type="ARBA" id="ARBA00001968"/>
    </source>
</evidence>
<keyword evidence="2" id="KW-0479">Metal-binding</keyword>
<gene>
    <name evidence="4" type="ORF">ASTO00021_LOCUS6723</name>
</gene>
<evidence type="ECO:0000256" key="2">
    <source>
        <dbReference type="ARBA" id="ARBA00022723"/>
    </source>
</evidence>
<protein>
    <recommendedName>
        <fullName evidence="3">DDE Tnp4 domain-containing protein</fullName>
    </recommendedName>
</protein>